<evidence type="ECO:0000313" key="8">
    <source>
        <dbReference type="EMBL" id="EEC13696.1"/>
    </source>
</evidence>
<feature type="region of interest" description="Disordered" evidence="7">
    <location>
        <begin position="1"/>
        <end position="120"/>
    </location>
</feature>
<gene>
    <name evidence="8" type="ORF">IscW_ISCW011253</name>
</gene>
<accession>B7Q4C4</accession>
<keyword evidence="2 6" id="KW-0963">Cytoplasm</keyword>
<dbReference type="EnsemblMetazoa" id="ISCW011253-RA">
    <property type="protein sequence ID" value="ISCW011253-PA"/>
    <property type="gene ID" value="ISCW011253"/>
</dbReference>
<dbReference type="Pfam" id="PF00418">
    <property type="entry name" value="Tubulin-binding"/>
    <property type="match status" value="4"/>
</dbReference>
<organism>
    <name type="scientific">Ixodes scapularis</name>
    <name type="common">Black-legged tick</name>
    <name type="synonym">Deer tick</name>
    <dbReference type="NCBI Taxonomy" id="6945"/>
    <lineage>
        <taxon>Eukaryota</taxon>
        <taxon>Metazoa</taxon>
        <taxon>Ecdysozoa</taxon>
        <taxon>Arthropoda</taxon>
        <taxon>Chelicerata</taxon>
        <taxon>Arachnida</taxon>
        <taxon>Acari</taxon>
        <taxon>Parasitiformes</taxon>
        <taxon>Ixodida</taxon>
        <taxon>Ixodoidea</taxon>
        <taxon>Ixodidae</taxon>
        <taxon>Ixodinae</taxon>
        <taxon>Ixodes</taxon>
    </lineage>
</organism>
<feature type="region of interest" description="Disordered" evidence="7">
    <location>
        <begin position="191"/>
        <end position="266"/>
    </location>
</feature>
<keyword evidence="3" id="KW-0597">Phosphoprotein</keyword>
<dbReference type="PROSITE" id="PS00229">
    <property type="entry name" value="TAU_MAP_1"/>
    <property type="match status" value="1"/>
</dbReference>
<protein>
    <recommendedName>
        <fullName evidence="6">Microtubule-associated protein</fullName>
    </recommendedName>
</protein>
<dbReference type="PaxDb" id="6945-B7Q4C4"/>
<sequence>MMAPGSPKKPTSIPDKGSPSPKKSAAPPKNEVTSPSKTARTPGADQKKLPPIKAPVGQAPKPDLKNVRSKIGSLDNIKHKPKGGEVKVQSKKLEWRATPKVGSLDNAAHRPGGGDKKILSQKVDFKAQSKVGSLDNVDHKPTGGAVKVETQKLDFKDKATPRVGSMDNVKHKAGGGDVKILSEKLEFKERAASKIGSLPASDTGSTRGSESQSPTNLTSPQPQHGFEEVAAANGHDDSDVSPTKEETSAVPPGATSVLAAPEVAQC</sequence>
<dbReference type="PANTHER" id="PTHR11501">
    <property type="entry name" value="MICROTUBULE-ASSOCIATED PROTEIN"/>
    <property type="match status" value="1"/>
</dbReference>
<dbReference type="PANTHER" id="PTHR11501:SF18">
    <property type="entry name" value="MICROTUBULE-ASSOCIATED PROTEIN"/>
    <property type="match status" value="1"/>
</dbReference>
<feature type="compositionally biased region" description="Polar residues" evidence="7">
    <location>
        <begin position="200"/>
        <end position="222"/>
    </location>
</feature>
<dbReference type="STRING" id="6945.B7Q4C4"/>
<dbReference type="VEuPathDB" id="VectorBase:ISCW011253"/>
<dbReference type="EMBL" id="ABJB010581322">
    <property type="status" value="NOT_ANNOTATED_CDS"/>
    <property type="molecule type" value="Genomic_DNA"/>
</dbReference>
<dbReference type="EMBL" id="ABJB011013936">
    <property type="status" value="NOT_ANNOTATED_CDS"/>
    <property type="molecule type" value="Genomic_DNA"/>
</dbReference>
<evidence type="ECO:0000313" key="9">
    <source>
        <dbReference type="EnsemblMetazoa" id="ISCW011253-PA"/>
    </source>
</evidence>
<keyword evidence="10" id="KW-1185">Reference proteome</keyword>
<dbReference type="Proteomes" id="UP000001555">
    <property type="component" value="Unassembled WGS sequence"/>
</dbReference>
<dbReference type="EMBL" id="DS854734">
    <property type="protein sequence ID" value="EEC13696.1"/>
    <property type="molecule type" value="Genomic_DNA"/>
</dbReference>
<dbReference type="InterPro" id="IPR001084">
    <property type="entry name" value="MAP_tubulin-bd_rpt"/>
</dbReference>
<dbReference type="PROSITE" id="PS51491">
    <property type="entry name" value="TAU_MAP_2"/>
    <property type="match status" value="4"/>
</dbReference>
<keyword evidence="5 6" id="KW-0206">Cytoskeleton</keyword>
<dbReference type="VEuPathDB" id="VectorBase:ISCP_014530"/>
<evidence type="ECO:0000256" key="7">
    <source>
        <dbReference type="SAM" id="MobiDB-lite"/>
    </source>
</evidence>
<reference evidence="8 10" key="1">
    <citation type="submission" date="2008-03" db="EMBL/GenBank/DDBJ databases">
        <title>Annotation of Ixodes scapularis.</title>
        <authorList>
            <consortium name="Ixodes scapularis Genome Project Consortium"/>
            <person name="Caler E."/>
            <person name="Hannick L.I."/>
            <person name="Bidwell S."/>
            <person name="Joardar V."/>
            <person name="Thiagarajan M."/>
            <person name="Amedeo P."/>
            <person name="Galinsky K.J."/>
            <person name="Schobel S."/>
            <person name="Inman J."/>
            <person name="Hostetler J."/>
            <person name="Miller J."/>
            <person name="Hammond M."/>
            <person name="Megy K."/>
            <person name="Lawson D."/>
            <person name="Kodira C."/>
            <person name="Sutton G."/>
            <person name="Meyer J."/>
            <person name="Hill C.A."/>
            <person name="Birren B."/>
            <person name="Nene V."/>
            <person name="Collins F."/>
            <person name="Alarcon-Chaidez F."/>
            <person name="Wikel S."/>
            <person name="Strausberg R."/>
        </authorList>
    </citation>
    <scope>NUCLEOTIDE SEQUENCE [LARGE SCALE GENOMIC DNA]</scope>
    <source>
        <strain evidence="10">Wikel</strain>
        <strain evidence="8">Wikel colony</strain>
    </source>
</reference>
<evidence type="ECO:0000256" key="1">
    <source>
        <dbReference type="ARBA" id="ARBA00004245"/>
    </source>
</evidence>
<dbReference type="VEuPathDB" id="VectorBase:ISCI011253"/>
<feature type="compositionally biased region" description="Basic and acidic residues" evidence="7">
    <location>
        <begin position="234"/>
        <end position="247"/>
    </location>
</feature>
<keyword evidence="6" id="KW-0493">Microtubule</keyword>
<evidence type="ECO:0000256" key="5">
    <source>
        <dbReference type="ARBA" id="ARBA00023212"/>
    </source>
</evidence>
<evidence type="ECO:0000313" key="10">
    <source>
        <dbReference type="Proteomes" id="UP000001555"/>
    </source>
</evidence>
<keyword evidence="4" id="KW-0677">Repeat</keyword>
<dbReference type="InParanoid" id="B7Q4C4"/>
<dbReference type="GO" id="GO:0005874">
    <property type="term" value="C:microtubule"/>
    <property type="evidence" value="ECO:0007669"/>
    <property type="project" value="UniProtKB-KW"/>
</dbReference>
<evidence type="ECO:0000256" key="2">
    <source>
        <dbReference type="ARBA" id="ARBA00022490"/>
    </source>
</evidence>
<name>B7Q4C4_IXOSC</name>
<dbReference type="EMBL" id="ABJB010218594">
    <property type="status" value="NOT_ANNOTATED_CDS"/>
    <property type="molecule type" value="Genomic_DNA"/>
</dbReference>
<evidence type="ECO:0000256" key="3">
    <source>
        <dbReference type="ARBA" id="ARBA00022553"/>
    </source>
</evidence>
<dbReference type="GO" id="GO:0008017">
    <property type="term" value="F:microtubule binding"/>
    <property type="evidence" value="ECO:0007669"/>
    <property type="project" value="InterPro"/>
</dbReference>
<evidence type="ECO:0000256" key="6">
    <source>
        <dbReference type="RuleBase" id="RU000686"/>
    </source>
</evidence>
<feature type="compositionally biased region" description="Basic and acidic residues" evidence="7">
    <location>
        <begin position="76"/>
        <end position="85"/>
    </location>
</feature>
<feature type="region of interest" description="Disordered" evidence="7">
    <location>
        <begin position="157"/>
        <end position="177"/>
    </location>
</feature>
<dbReference type="HOGENOM" id="CLU_1046901_0_0_1"/>
<dbReference type="AlphaFoldDB" id="B7Q4C4"/>
<dbReference type="OrthoDB" id="9378527at2759"/>
<proteinExistence type="predicted"/>
<evidence type="ECO:0000256" key="4">
    <source>
        <dbReference type="ARBA" id="ARBA00022737"/>
    </source>
</evidence>
<feature type="compositionally biased region" description="Low complexity" evidence="7">
    <location>
        <begin position="18"/>
        <end position="29"/>
    </location>
</feature>
<reference evidence="9" key="2">
    <citation type="submission" date="2020-05" db="UniProtKB">
        <authorList>
            <consortium name="EnsemblMetazoa"/>
        </authorList>
    </citation>
    <scope>IDENTIFICATION</scope>
    <source>
        <strain evidence="9">wikel</strain>
    </source>
</reference>
<dbReference type="InterPro" id="IPR027324">
    <property type="entry name" value="MAP2/MAP4/Tau"/>
</dbReference>
<comment type="subcellular location">
    <subcellularLocation>
        <location evidence="1 6">Cytoplasm</location>
        <location evidence="1 6">Cytoskeleton</location>
    </subcellularLocation>
</comment>